<name>A0A2B4RDA3_STYPI</name>
<dbReference type="GO" id="GO:0005509">
    <property type="term" value="F:calcium ion binding"/>
    <property type="evidence" value="ECO:0007669"/>
    <property type="project" value="InterPro"/>
</dbReference>
<dbReference type="InterPro" id="IPR052110">
    <property type="entry name" value="MCFD2-like"/>
</dbReference>
<keyword evidence="6" id="KW-1185">Reference proteome</keyword>
<keyword evidence="2" id="KW-0677">Repeat</keyword>
<dbReference type="PROSITE" id="PS00018">
    <property type="entry name" value="EF_HAND_1"/>
    <property type="match status" value="1"/>
</dbReference>
<dbReference type="PANTHER" id="PTHR23104:SF1">
    <property type="entry name" value="EF-HAND DOMAIN-CONTAINING PROTEIN"/>
    <property type="match status" value="1"/>
</dbReference>
<gene>
    <name evidence="5" type="primary">Mcfd2</name>
    <name evidence="5" type="ORF">AWC38_SpisGene21373</name>
</gene>
<evidence type="ECO:0000256" key="2">
    <source>
        <dbReference type="ARBA" id="ARBA00022737"/>
    </source>
</evidence>
<dbReference type="EMBL" id="LSMT01000777">
    <property type="protein sequence ID" value="PFX14460.1"/>
    <property type="molecule type" value="Genomic_DNA"/>
</dbReference>
<dbReference type="STRING" id="50429.A0A2B4RDA3"/>
<sequence length="148" mass="16716">MTARIPKIEIVDDVVVVNAEPIGHPFITAVAEGLPRHLKEHLMEQMGMDEEAAVKYLNETKGEVQFFLMHDYDNNSKLDGLELFQGLSHHAHSQDEEVDHESSKIEEDEMASFVDTILEDQDRNDDGYIDYPEFVLSFRPTSGHSGGS</sequence>
<dbReference type="AlphaFoldDB" id="A0A2B4RDA3"/>
<accession>A0A2B4RDA3</accession>
<evidence type="ECO:0000259" key="4">
    <source>
        <dbReference type="PROSITE" id="PS50222"/>
    </source>
</evidence>
<evidence type="ECO:0000256" key="3">
    <source>
        <dbReference type="ARBA" id="ARBA00022837"/>
    </source>
</evidence>
<feature type="domain" description="EF-hand" evidence="4">
    <location>
        <begin position="109"/>
        <end position="144"/>
    </location>
</feature>
<dbReference type="Gene3D" id="1.10.238.10">
    <property type="entry name" value="EF-hand"/>
    <property type="match status" value="1"/>
</dbReference>
<organism evidence="5 6">
    <name type="scientific">Stylophora pistillata</name>
    <name type="common">Smooth cauliflower coral</name>
    <dbReference type="NCBI Taxonomy" id="50429"/>
    <lineage>
        <taxon>Eukaryota</taxon>
        <taxon>Metazoa</taxon>
        <taxon>Cnidaria</taxon>
        <taxon>Anthozoa</taxon>
        <taxon>Hexacorallia</taxon>
        <taxon>Scleractinia</taxon>
        <taxon>Astrocoeniina</taxon>
        <taxon>Pocilloporidae</taxon>
        <taxon>Stylophora</taxon>
    </lineage>
</organism>
<dbReference type="Proteomes" id="UP000225706">
    <property type="component" value="Unassembled WGS sequence"/>
</dbReference>
<keyword evidence="1" id="KW-0732">Signal</keyword>
<dbReference type="InterPro" id="IPR018247">
    <property type="entry name" value="EF_Hand_1_Ca_BS"/>
</dbReference>
<dbReference type="PROSITE" id="PS50222">
    <property type="entry name" value="EF_HAND_2"/>
    <property type="match status" value="1"/>
</dbReference>
<dbReference type="InterPro" id="IPR002048">
    <property type="entry name" value="EF_hand_dom"/>
</dbReference>
<dbReference type="InterPro" id="IPR001751">
    <property type="entry name" value="S100/CaBP7/8-like_CS"/>
</dbReference>
<dbReference type="Pfam" id="PF13499">
    <property type="entry name" value="EF-hand_7"/>
    <property type="match status" value="1"/>
</dbReference>
<keyword evidence="3" id="KW-0106">Calcium</keyword>
<dbReference type="SUPFAM" id="SSF47473">
    <property type="entry name" value="EF-hand"/>
    <property type="match status" value="1"/>
</dbReference>
<reference evidence="6" key="1">
    <citation type="journal article" date="2017" name="bioRxiv">
        <title>Comparative analysis of the genomes of Stylophora pistillata and Acropora digitifera provides evidence for extensive differences between species of corals.</title>
        <authorList>
            <person name="Voolstra C.R."/>
            <person name="Li Y."/>
            <person name="Liew Y.J."/>
            <person name="Baumgarten S."/>
            <person name="Zoccola D."/>
            <person name="Flot J.-F."/>
            <person name="Tambutte S."/>
            <person name="Allemand D."/>
            <person name="Aranda M."/>
        </authorList>
    </citation>
    <scope>NUCLEOTIDE SEQUENCE [LARGE SCALE GENOMIC DNA]</scope>
</reference>
<dbReference type="OrthoDB" id="289247at2759"/>
<comment type="caution">
    <text evidence="5">The sequence shown here is derived from an EMBL/GenBank/DDBJ whole genome shotgun (WGS) entry which is preliminary data.</text>
</comment>
<evidence type="ECO:0000313" key="6">
    <source>
        <dbReference type="Proteomes" id="UP000225706"/>
    </source>
</evidence>
<dbReference type="InterPro" id="IPR011992">
    <property type="entry name" value="EF-hand-dom_pair"/>
</dbReference>
<dbReference type="PANTHER" id="PTHR23104">
    <property type="entry name" value="MULTIPLE COAGULATION FACTOR DEFICIENCY PROTEIN 2 NEURAL STEM CELL DERIVED NEURONAL SURVIVAL PROTEIN"/>
    <property type="match status" value="1"/>
</dbReference>
<dbReference type="PROSITE" id="PS00303">
    <property type="entry name" value="S100_CABP"/>
    <property type="match status" value="1"/>
</dbReference>
<evidence type="ECO:0000313" key="5">
    <source>
        <dbReference type="EMBL" id="PFX14460.1"/>
    </source>
</evidence>
<proteinExistence type="predicted"/>
<protein>
    <submittedName>
        <fullName evidence="5">Multiple coagulation factor deficiency protein 2-like</fullName>
    </submittedName>
</protein>
<evidence type="ECO:0000256" key="1">
    <source>
        <dbReference type="ARBA" id="ARBA00022729"/>
    </source>
</evidence>